<gene>
    <name evidence="5" type="ORF">BPULL_1588</name>
</gene>
<evidence type="ECO:0000256" key="1">
    <source>
        <dbReference type="ARBA" id="ARBA00022884"/>
    </source>
</evidence>
<proteinExistence type="predicted"/>
<dbReference type="PROSITE" id="PS51295">
    <property type="entry name" value="CRM"/>
    <property type="match status" value="1"/>
</dbReference>
<accession>A0A7V8HQQ1</accession>
<dbReference type="SMART" id="SM01103">
    <property type="entry name" value="CRS1_YhbY"/>
    <property type="match status" value="1"/>
</dbReference>
<dbReference type="Gene3D" id="3.30.110.60">
    <property type="entry name" value="YhbY-like"/>
    <property type="match status" value="1"/>
</dbReference>
<dbReference type="InterPro" id="IPR035920">
    <property type="entry name" value="YhbY-like_sf"/>
</dbReference>
<dbReference type="InterPro" id="IPR051925">
    <property type="entry name" value="RNA-binding_domain"/>
</dbReference>
<dbReference type="AlphaFoldDB" id="A0A7V8HQQ1"/>
<keyword evidence="1 2" id="KW-0694">RNA-binding</keyword>
<dbReference type="InterPro" id="IPR001890">
    <property type="entry name" value="RNA-binding_CRM"/>
</dbReference>
<dbReference type="GO" id="GO:0003723">
    <property type="term" value="F:RNA binding"/>
    <property type="evidence" value="ECO:0007669"/>
    <property type="project" value="UniProtKB-UniRule"/>
</dbReference>
<dbReference type="SUPFAM" id="SSF75471">
    <property type="entry name" value="YhbY-like"/>
    <property type="match status" value="1"/>
</dbReference>
<evidence type="ECO:0000259" key="4">
    <source>
        <dbReference type="PROSITE" id="PS51295"/>
    </source>
</evidence>
<evidence type="ECO:0000313" key="6">
    <source>
        <dbReference type="Proteomes" id="UP000029109"/>
    </source>
</evidence>
<dbReference type="Pfam" id="PF01985">
    <property type="entry name" value="CRS1_YhbY"/>
    <property type="match status" value="1"/>
</dbReference>
<comment type="caution">
    <text evidence="5">The sequence shown here is derived from an EMBL/GenBank/DDBJ whole genome shotgun (WGS) entry which is preliminary data.</text>
</comment>
<dbReference type="PANTHER" id="PTHR40065">
    <property type="entry name" value="RNA-BINDING PROTEIN YHBY"/>
    <property type="match status" value="1"/>
</dbReference>
<organism evidence="5 6">
    <name type="scientific">Bifidobacterium pullorum</name>
    <dbReference type="NCBI Taxonomy" id="78448"/>
    <lineage>
        <taxon>Bacteria</taxon>
        <taxon>Bacillati</taxon>
        <taxon>Actinomycetota</taxon>
        <taxon>Actinomycetes</taxon>
        <taxon>Bifidobacteriales</taxon>
        <taxon>Bifidobacteriaceae</taxon>
        <taxon>Bifidobacterium</taxon>
    </lineage>
</organism>
<dbReference type="Proteomes" id="UP000029109">
    <property type="component" value="Unassembled WGS sequence"/>
</dbReference>
<feature type="region of interest" description="Disordered" evidence="3">
    <location>
        <begin position="1"/>
        <end position="31"/>
    </location>
</feature>
<sequence length="134" mass="14906">MNPPPRFSAPSRTVDGRFTDVQSHQAEDESESYMALTKKQIKQLKALAHHLNPIIQVGKNDLSDAAVKQADETIEKRELIKCDVLDGSGLTAKEAGEELAERLGAELVQVIGNRFVLYRASHRDDIEKIKLVRG</sequence>
<protein>
    <submittedName>
        <fullName evidence="5">CRS1 / YhbY domain protein</fullName>
    </submittedName>
</protein>
<evidence type="ECO:0000256" key="3">
    <source>
        <dbReference type="SAM" id="MobiDB-lite"/>
    </source>
</evidence>
<feature type="domain" description="CRM" evidence="4">
    <location>
        <begin position="34"/>
        <end position="130"/>
    </location>
</feature>
<evidence type="ECO:0000313" key="5">
    <source>
        <dbReference type="EMBL" id="KFI83418.1"/>
    </source>
</evidence>
<name>A0A7V8HQQ1_9BIFI</name>
<reference evidence="5 6" key="1">
    <citation type="submission" date="2014-03" db="EMBL/GenBank/DDBJ databases">
        <title>Genomics of Bifidobacteria.</title>
        <authorList>
            <person name="Ventura M."/>
            <person name="Milani C."/>
            <person name="Lugli G.A."/>
        </authorList>
    </citation>
    <scope>NUCLEOTIDE SEQUENCE [LARGE SCALE GENOMIC DNA]</scope>
    <source>
        <strain evidence="5 6">LMG 21816</strain>
    </source>
</reference>
<evidence type="ECO:0000256" key="2">
    <source>
        <dbReference type="PROSITE-ProRule" id="PRU00626"/>
    </source>
</evidence>
<dbReference type="PANTHER" id="PTHR40065:SF3">
    <property type="entry name" value="RNA-BINDING PROTEIN YHBY"/>
    <property type="match status" value="1"/>
</dbReference>
<dbReference type="EMBL" id="JGZJ01000006">
    <property type="protein sequence ID" value="KFI83418.1"/>
    <property type="molecule type" value="Genomic_DNA"/>
</dbReference>